<evidence type="ECO:0000256" key="1">
    <source>
        <dbReference type="SAM" id="MobiDB-lite"/>
    </source>
</evidence>
<keyword evidence="3" id="KW-1185">Reference proteome</keyword>
<name>A0A1M5BZ85_9RHOB</name>
<evidence type="ECO:0000313" key="3">
    <source>
        <dbReference type="Proteomes" id="UP000325134"/>
    </source>
</evidence>
<evidence type="ECO:0000313" key="2">
    <source>
        <dbReference type="EMBL" id="SHF47843.1"/>
    </source>
</evidence>
<dbReference type="EMBL" id="FQVK01000063">
    <property type="protein sequence ID" value="SHF47843.1"/>
    <property type="molecule type" value="Genomic_DNA"/>
</dbReference>
<accession>A0A1M5BZ85</accession>
<dbReference type="AlphaFoldDB" id="A0A1M5BZ85"/>
<sequence length="55" mass="5948">MTKTTMDLTELLAKQDGGRMDDVNRTFSVPTARSRTLGTFSGTGPIPVMTSRSGR</sequence>
<reference evidence="2 3" key="1">
    <citation type="submission" date="2016-11" db="EMBL/GenBank/DDBJ databases">
        <authorList>
            <person name="Varghese N."/>
            <person name="Submissions S."/>
        </authorList>
    </citation>
    <scope>NUCLEOTIDE SEQUENCE [LARGE SCALE GENOMIC DNA]</scope>
    <source>
        <strain evidence="2 3">DSM 29341</strain>
    </source>
</reference>
<feature type="region of interest" description="Disordered" evidence="1">
    <location>
        <begin position="35"/>
        <end position="55"/>
    </location>
</feature>
<organism evidence="2 3">
    <name type="scientific">Ruegeria intermedia</name>
    <dbReference type="NCBI Taxonomy" id="996115"/>
    <lineage>
        <taxon>Bacteria</taxon>
        <taxon>Pseudomonadati</taxon>
        <taxon>Pseudomonadota</taxon>
        <taxon>Alphaproteobacteria</taxon>
        <taxon>Rhodobacterales</taxon>
        <taxon>Roseobacteraceae</taxon>
        <taxon>Ruegeria</taxon>
    </lineage>
</organism>
<dbReference type="Proteomes" id="UP000325134">
    <property type="component" value="Unassembled WGS sequence"/>
</dbReference>
<protein>
    <submittedName>
        <fullName evidence="2">Uncharacterized protein</fullName>
    </submittedName>
</protein>
<gene>
    <name evidence="2" type="ORF">SAMN05444279_1632</name>
</gene>
<proteinExistence type="predicted"/>